<evidence type="ECO:0000256" key="1">
    <source>
        <dbReference type="ARBA" id="ARBA00009841"/>
    </source>
</evidence>
<name>A0AB34PQW5_CANAX</name>
<reference evidence="2 3" key="1">
    <citation type="submission" date="2013-12" db="EMBL/GenBank/DDBJ databases">
        <title>The Genome Sequence of Candida albicans P78048.</title>
        <authorList>
            <consortium name="The Broad Institute Genome Sequencing Platform"/>
            <consortium name="The Broad Institute Genome Sequencing Center for Infectious Disease"/>
            <person name="Cuomo C."/>
            <person name="Bennett R."/>
            <person name="Hirakawa M."/>
            <person name="Noverr M."/>
            <person name="Mitchell A."/>
            <person name="Young S.K."/>
            <person name="Zeng Q."/>
            <person name="Gargeya S."/>
            <person name="Fitzgerald M."/>
            <person name="Abouelleil A."/>
            <person name="Alvarado L."/>
            <person name="Berlin A.M."/>
            <person name="Chapman S.B."/>
            <person name="Dewar J."/>
            <person name="Goldberg J."/>
            <person name="Griggs A."/>
            <person name="Gujja S."/>
            <person name="Hansen M."/>
            <person name="Howarth C."/>
            <person name="Imamovic A."/>
            <person name="Larimer J."/>
            <person name="McCowan C."/>
            <person name="Murphy C."/>
            <person name="Pearson M."/>
            <person name="Priest M."/>
            <person name="Roberts A."/>
            <person name="Saif S."/>
            <person name="Shea T."/>
            <person name="Sykes S."/>
            <person name="Wortman J."/>
            <person name="Nusbaum C."/>
            <person name="Birren B."/>
        </authorList>
    </citation>
    <scope>NUCLEOTIDE SEQUENCE [LARGE SCALE GENOMIC DNA]</scope>
    <source>
        <strain evidence="2 3">P78048</strain>
    </source>
</reference>
<sequence length="371" mass="41509">MAKRKATESEPLPTKKPTKSVSETTISICIPSTVISSKNAYNLQQITNIIYQIAKACTIYKVAEIIVFDVPQSNNDKEDDKSTVVVGSKVKFVEDEPEKTLANPSKKSNVNGDKVSPSLLVASLLQFFITPPYLVKTMFSSHLNSKFKNILPKFTYAFKLPKITTLPFMQNNQVYKDFKEGMIIPRETPLMKKKNKKTKSDHKITVSKYVNIGEKEALKLNIKREIPIYSRVTVDLKNKTVVSPLQAYGVVGHKAAFGYHVRMASEFNKIFTQSPISDGYSSTIYVNCDDYFGNNNKISELDNLSTFKEATGNVLMVLGNYKDLQAGFKADTSNVFENIDSVAHLFDSKLNIPDGCRIEDAILISLAKVIE</sequence>
<dbReference type="SUPFAM" id="SSF75217">
    <property type="entry name" value="alpha/beta knot"/>
    <property type="match status" value="1"/>
</dbReference>
<gene>
    <name evidence="2" type="ORF">MG3_03496</name>
</gene>
<dbReference type="PANTHER" id="PTHR12150:SF13">
    <property type="entry name" value="METHYLTRANSFERASE C9ORF114-RELATED"/>
    <property type="match status" value="1"/>
</dbReference>
<dbReference type="SMR" id="A0AB34PQW5"/>
<protein>
    <recommendedName>
        <fullName evidence="4">Methyltransferase</fullName>
    </recommendedName>
</protein>
<evidence type="ECO:0008006" key="4">
    <source>
        <dbReference type="Google" id="ProtNLM"/>
    </source>
</evidence>
<dbReference type="InterPro" id="IPR003750">
    <property type="entry name" value="Put_MeTrfase-C9orf114-like"/>
</dbReference>
<dbReference type="Proteomes" id="UP000030161">
    <property type="component" value="Unassembled WGS sequence"/>
</dbReference>
<dbReference type="InterPro" id="IPR029026">
    <property type="entry name" value="tRNA_m1G_MTases_N"/>
</dbReference>
<evidence type="ECO:0000313" key="3">
    <source>
        <dbReference type="Proteomes" id="UP000030161"/>
    </source>
</evidence>
<dbReference type="Gene3D" id="3.40.1280.10">
    <property type="match status" value="2"/>
</dbReference>
<dbReference type="AlphaFoldDB" id="A0AB34PQW5"/>
<proteinExistence type="inferred from homology"/>
<comment type="similarity">
    <text evidence="1">Belongs to the class IV-like SAM-binding methyltransferase superfamily.</text>
</comment>
<accession>A0AB34PQW5</accession>
<dbReference type="Pfam" id="PF02598">
    <property type="entry name" value="Methyltrn_RNA_3"/>
    <property type="match status" value="1"/>
</dbReference>
<evidence type="ECO:0000313" key="2">
    <source>
        <dbReference type="EMBL" id="KGR09575.1"/>
    </source>
</evidence>
<organism evidence="2 3">
    <name type="scientific">Candida albicans P78048</name>
    <dbReference type="NCBI Taxonomy" id="1094989"/>
    <lineage>
        <taxon>Eukaryota</taxon>
        <taxon>Fungi</taxon>
        <taxon>Dikarya</taxon>
        <taxon>Ascomycota</taxon>
        <taxon>Saccharomycotina</taxon>
        <taxon>Pichiomycetes</taxon>
        <taxon>Debaryomycetaceae</taxon>
        <taxon>Candida/Lodderomyces clade</taxon>
        <taxon>Candida</taxon>
    </lineage>
</organism>
<dbReference type="InterPro" id="IPR029028">
    <property type="entry name" value="Alpha/beta_knot_MTases"/>
</dbReference>
<dbReference type="CDD" id="cd18086">
    <property type="entry name" value="HsC9orf114-like"/>
    <property type="match status" value="1"/>
</dbReference>
<comment type="caution">
    <text evidence="2">The sequence shown here is derived from an EMBL/GenBank/DDBJ whole genome shotgun (WGS) entry which is preliminary data.</text>
</comment>
<dbReference type="EMBL" id="AJIX01000025">
    <property type="protein sequence ID" value="KGR09575.1"/>
    <property type="molecule type" value="Genomic_DNA"/>
</dbReference>
<dbReference type="PANTHER" id="PTHR12150">
    <property type="entry name" value="CLASS IV SAM-BINDING METHYLTRANSFERASE-RELATED"/>
    <property type="match status" value="1"/>
</dbReference>